<keyword evidence="5" id="KW-0378">Hydrolase</keyword>
<comment type="similarity">
    <text evidence="11">Belongs to the DEAD box helicase family. DDX46/PRP5 subfamily.</text>
</comment>
<dbReference type="GO" id="GO:0003676">
    <property type="term" value="F:nucleic acid binding"/>
    <property type="evidence" value="ECO:0007669"/>
    <property type="project" value="InterPro"/>
</dbReference>
<feature type="region of interest" description="Disordered" evidence="14">
    <location>
        <begin position="963"/>
        <end position="983"/>
    </location>
</feature>
<comment type="caution">
    <text evidence="18">The sequence shown here is derived from an EMBL/GenBank/DDBJ whole genome shotgun (WGS) entry which is preliminary data.</text>
</comment>
<evidence type="ECO:0000256" key="2">
    <source>
        <dbReference type="ARBA" id="ARBA00012552"/>
    </source>
</evidence>
<evidence type="ECO:0000256" key="11">
    <source>
        <dbReference type="ARBA" id="ARBA00038511"/>
    </source>
</evidence>
<reference evidence="18" key="1">
    <citation type="journal article" date="2023" name="Mol. Phylogenet. Evol.">
        <title>Genome-scale phylogeny and comparative genomics of the fungal order Sordariales.</title>
        <authorList>
            <person name="Hensen N."/>
            <person name="Bonometti L."/>
            <person name="Westerberg I."/>
            <person name="Brannstrom I.O."/>
            <person name="Guillou S."/>
            <person name="Cros-Aarteil S."/>
            <person name="Calhoun S."/>
            <person name="Haridas S."/>
            <person name="Kuo A."/>
            <person name="Mondo S."/>
            <person name="Pangilinan J."/>
            <person name="Riley R."/>
            <person name="LaButti K."/>
            <person name="Andreopoulos B."/>
            <person name="Lipzen A."/>
            <person name="Chen C."/>
            <person name="Yan M."/>
            <person name="Daum C."/>
            <person name="Ng V."/>
            <person name="Clum A."/>
            <person name="Steindorff A."/>
            <person name="Ohm R.A."/>
            <person name="Martin F."/>
            <person name="Silar P."/>
            <person name="Natvig D.O."/>
            <person name="Lalanne C."/>
            <person name="Gautier V."/>
            <person name="Ament-Velasquez S.L."/>
            <person name="Kruys A."/>
            <person name="Hutchinson M.I."/>
            <person name="Powell A.J."/>
            <person name="Barry K."/>
            <person name="Miller A.N."/>
            <person name="Grigoriev I.V."/>
            <person name="Debuchy R."/>
            <person name="Gladieux P."/>
            <person name="Hiltunen Thoren M."/>
            <person name="Johannesson H."/>
        </authorList>
    </citation>
    <scope>NUCLEOTIDE SEQUENCE</scope>
    <source>
        <strain evidence="18">CBS 232.78</strain>
    </source>
</reference>
<evidence type="ECO:0000256" key="14">
    <source>
        <dbReference type="SAM" id="MobiDB-lite"/>
    </source>
</evidence>
<dbReference type="AlphaFoldDB" id="A0AAE0KA77"/>
<feature type="compositionally biased region" description="Basic residues" evidence="14">
    <location>
        <begin position="39"/>
        <end position="53"/>
    </location>
</feature>
<dbReference type="EC" id="3.6.4.13" evidence="2"/>
<evidence type="ECO:0000256" key="3">
    <source>
        <dbReference type="ARBA" id="ARBA00022664"/>
    </source>
</evidence>
<keyword evidence="9" id="KW-0539">Nucleus</keyword>
<evidence type="ECO:0000256" key="7">
    <source>
        <dbReference type="ARBA" id="ARBA00022840"/>
    </source>
</evidence>
<dbReference type="Pfam" id="PF23469">
    <property type="entry name" value="KH_12"/>
    <property type="match status" value="1"/>
</dbReference>
<dbReference type="EMBL" id="JAULSW010000008">
    <property type="protein sequence ID" value="KAK3372505.1"/>
    <property type="molecule type" value="Genomic_DNA"/>
</dbReference>
<feature type="compositionally biased region" description="Basic and acidic residues" evidence="14">
    <location>
        <begin position="135"/>
        <end position="190"/>
    </location>
</feature>
<dbReference type="Pfam" id="PF00270">
    <property type="entry name" value="DEAD"/>
    <property type="match status" value="1"/>
</dbReference>
<comment type="subcellular location">
    <subcellularLocation>
        <location evidence="1">Nucleus</location>
    </subcellularLocation>
</comment>
<dbReference type="GO" id="GO:0005634">
    <property type="term" value="C:nucleus"/>
    <property type="evidence" value="ECO:0007669"/>
    <property type="project" value="UniProtKB-SubCell"/>
</dbReference>
<evidence type="ECO:0000259" key="16">
    <source>
        <dbReference type="PROSITE" id="PS51194"/>
    </source>
</evidence>
<feature type="domain" description="DEAD-box RNA helicase Q" evidence="17">
    <location>
        <begin position="574"/>
        <end position="602"/>
    </location>
</feature>
<dbReference type="InterPro" id="IPR056149">
    <property type="entry name" value="PRP5/DDX46/KHDC4_KH"/>
</dbReference>
<feature type="domain" description="Helicase ATP-binding" evidence="15">
    <location>
        <begin position="605"/>
        <end position="783"/>
    </location>
</feature>
<dbReference type="CDD" id="cd17953">
    <property type="entry name" value="DEADc_DDX46"/>
    <property type="match status" value="1"/>
</dbReference>
<dbReference type="GO" id="GO:0008380">
    <property type="term" value="P:RNA splicing"/>
    <property type="evidence" value="ECO:0007669"/>
    <property type="project" value="UniProtKB-KW"/>
</dbReference>
<dbReference type="PROSITE" id="PS51194">
    <property type="entry name" value="HELICASE_CTER"/>
    <property type="match status" value="1"/>
</dbReference>
<keyword evidence="19" id="KW-1185">Reference proteome</keyword>
<feature type="region of interest" description="Disordered" evidence="14">
    <location>
        <begin position="995"/>
        <end position="1024"/>
    </location>
</feature>
<dbReference type="CDD" id="cd18787">
    <property type="entry name" value="SF2_C_DEAD"/>
    <property type="match status" value="1"/>
</dbReference>
<dbReference type="SMART" id="SM00490">
    <property type="entry name" value="HELICc"/>
    <property type="match status" value="1"/>
</dbReference>
<evidence type="ECO:0000256" key="4">
    <source>
        <dbReference type="ARBA" id="ARBA00022741"/>
    </source>
</evidence>
<evidence type="ECO:0000256" key="8">
    <source>
        <dbReference type="ARBA" id="ARBA00023187"/>
    </source>
</evidence>
<protein>
    <recommendedName>
        <fullName evidence="2">RNA helicase</fullName>
        <ecNumber evidence="2">3.6.4.13</ecNumber>
    </recommendedName>
</protein>
<evidence type="ECO:0000256" key="1">
    <source>
        <dbReference type="ARBA" id="ARBA00004123"/>
    </source>
</evidence>
<keyword evidence="6" id="KW-0347">Helicase</keyword>
<feature type="compositionally biased region" description="Acidic residues" evidence="14">
    <location>
        <begin position="1003"/>
        <end position="1016"/>
    </location>
</feature>
<name>A0AAE0KA77_9PEZI</name>
<dbReference type="GO" id="GO:0003724">
    <property type="term" value="F:RNA helicase activity"/>
    <property type="evidence" value="ECO:0007669"/>
    <property type="project" value="UniProtKB-EC"/>
</dbReference>
<dbReference type="Proteomes" id="UP001285441">
    <property type="component" value="Unassembled WGS sequence"/>
</dbReference>
<dbReference type="Pfam" id="PF00271">
    <property type="entry name" value="Helicase_C"/>
    <property type="match status" value="1"/>
</dbReference>
<comment type="catalytic activity">
    <reaction evidence="12">
        <text>ATP + H2O = ADP + phosphate + H(+)</text>
        <dbReference type="Rhea" id="RHEA:13065"/>
        <dbReference type="ChEBI" id="CHEBI:15377"/>
        <dbReference type="ChEBI" id="CHEBI:15378"/>
        <dbReference type="ChEBI" id="CHEBI:30616"/>
        <dbReference type="ChEBI" id="CHEBI:43474"/>
        <dbReference type="ChEBI" id="CHEBI:456216"/>
        <dbReference type="EC" id="3.6.4.13"/>
    </reaction>
</comment>
<dbReference type="InterPro" id="IPR011545">
    <property type="entry name" value="DEAD/DEAH_box_helicase_dom"/>
</dbReference>
<keyword evidence="3" id="KW-0507">mRNA processing</keyword>
<evidence type="ECO:0000256" key="6">
    <source>
        <dbReference type="ARBA" id="ARBA00022806"/>
    </source>
</evidence>
<dbReference type="FunFam" id="3.40.50.300:FF:000008">
    <property type="entry name" value="ATP-dependent RNA helicase RhlB"/>
    <property type="match status" value="1"/>
</dbReference>
<dbReference type="InterPro" id="IPR001650">
    <property type="entry name" value="Helicase_C-like"/>
</dbReference>
<gene>
    <name evidence="18" type="ORF">B0H63DRAFT_299241</name>
</gene>
<dbReference type="GO" id="GO:0005524">
    <property type="term" value="F:ATP binding"/>
    <property type="evidence" value="ECO:0007669"/>
    <property type="project" value="UniProtKB-KW"/>
</dbReference>
<dbReference type="PANTHER" id="PTHR47958">
    <property type="entry name" value="ATP-DEPENDENT RNA HELICASE DBP3"/>
    <property type="match status" value="1"/>
</dbReference>
<accession>A0AAE0KA77</accession>
<evidence type="ECO:0000259" key="17">
    <source>
        <dbReference type="PROSITE" id="PS51195"/>
    </source>
</evidence>
<evidence type="ECO:0000313" key="18">
    <source>
        <dbReference type="EMBL" id="KAK3372505.1"/>
    </source>
</evidence>
<dbReference type="InterPro" id="IPR000629">
    <property type="entry name" value="RNA-helicase_DEAD-box_CS"/>
</dbReference>
<keyword evidence="4" id="KW-0547">Nucleotide-binding</keyword>
<evidence type="ECO:0000256" key="13">
    <source>
        <dbReference type="PROSITE-ProRule" id="PRU00552"/>
    </source>
</evidence>
<evidence type="ECO:0000256" key="12">
    <source>
        <dbReference type="ARBA" id="ARBA00047984"/>
    </source>
</evidence>
<dbReference type="PROSITE" id="PS00039">
    <property type="entry name" value="DEAD_ATP_HELICASE"/>
    <property type="match status" value="1"/>
</dbReference>
<sequence length="1218" mass="134300">MARLKDSRSPSPAGSHSARKRNDEERLDRDRRDGPPRDHPRRRSRSPANHRYRDHRDRDRDRDRDGRNRGGRDHDSYRRGERSVDRRDDDYHYSSRRDGCNNRDRDRDRDRDRRRSRSRDGISSRARSPVRRRDRSRDGGRDSRIRRDDSRDRPRSLREGTADSGPRRGDDNRPRGQRNQDVKSNRDNEPVKSTPAQPPSEADKKAERLRKLQAMKEKHNALKDAKEADVTPGATRRLFAEMDQKASGAISPAQRPSPAPSSPIVASASPETPGTPAPYVGKFDPKAIARNSKIARTHSPVKLGDVKLGDLKLGAPRESALNLKNDAAPKKAGLLPAVRPISTFGFQKAVTETQKAAAKRKLDMDDEEISERKLVKLPSFALESADNTPYADDGVEEDADDDINEDTAELSRMQERREKRIQNETMAMDVDEVPTKPDPITEESAMEIDGDVDPLDAFMADLELPTPVGRSSKSVSRTDGKKAPVPEAYFSDDEDFTYNGEKADASSILAMAAKKKKKDIPTIDYSKLDLSPIRKNFWVEPHELALLTEEEAAELRLELDGIKVSGKDVPKPVQKWSQCGLTQPILDTIEKLGYEKPTPIQMQALPVIMSGRDVIGVAKTGSGKTMAFVLPMLRHIKDQDPISGDDGPIALIMTPTRELCTQIHSDLQPFLKPLKLRSVAAFGGSAIKDQIAELKRGTEIIVATPGRMIDLLAANSGRVTNLKRTTYIVLDEADRMFDMGFEPQVMKIFANIRPDRQTILFSATMPRIIDALTKKVLHDAVEVTVGGRSVVAPEITQSVEIVDEDKKFVRLLELLGQLYADDDDVRALIFVERQEKADDLLRELLRRGYGCMSIHGGKDQEDRNSTISDFKKGVCPIMIATSVAARGLDVKQLKLVINYDAPNHLEDYVHRAGRTGRAGNTGTAVTFITEEQENCAPGIVKALEQSGQPVPERLAEMRKAWREKVKSGNAKDASGFGGKGLERLDKDREAARLRERKVHKAEGEEDDFKEEEPAEDEEKKEKAKTAALSAASAIISRDASKADVEAKAAPSVETPAVKGPVIKSSIIRGAAPGSTKGGGALDKAASAISEINARLARAGQLRPGQPIDNKGPDAGAFHATLEINDFPQKARWAVTNRTNVAKILEATGTSITTKGSFYPAGKEPPAGGDAKLYILIEGDTELVVSNALSELTRLLKEGTIAAADAESRAPASGRYTIT</sequence>
<feature type="compositionally biased region" description="Basic and acidic residues" evidence="14">
    <location>
        <begin position="20"/>
        <end position="38"/>
    </location>
</feature>
<feature type="domain" description="Helicase C-terminal" evidence="16">
    <location>
        <begin position="814"/>
        <end position="958"/>
    </location>
</feature>
<dbReference type="InterPro" id="IPR014014">
    <property type="entry name" value="RNA_helicase_DEAD_Q_motif"/>
</dbReference>
<organism evidence="18 19">
    <name type="scientific">Podospora didyma</name>
    <dbReference type="NCBI Taxonomy" id="330526"/>
    <lineage>
        <taxon>Eukaryota</taxon>
        <taxon>Fungi</taxon>
        <taxon>Dikarya</taxon>
        <taxon>Ascomycota</taxon>
        <taxon>Pezizomycotina</taxon>
        <taxon>Sordariomycetes</taxon>
        <taxon>Sordariomycetidae</taxon>
        <taxon>Sordariales</taxon>
        <taxon>Podosporaceae</taxon>
        <taxon>Podospora</taxon>
    </lineage>
</organism>
<evidence type="ECO:0000256" key="10">
    <source>
        <dbReference type="ARBA" id="ARBA00037330"/>
    </source>
</evidence>
<keyword evidence="8" id="KW-0508">mRNA splicing</keyword>
<dbReference type="PROSITE" id="PS51192">
    <property type="entry name" value="HELICASE_ATP_BIND_1"/>
    <property type="match status" value="1"/>
</dbReference>
<feature type="compositionally biased region" description="Basic and acidic residues" evidence="14">
    <location>
        <begin position="54"/>
        <end position="122"/>
    </location>
</feature>
<reference evidence="18" key="2">
    <citation type="submission" date="2023-06" db="EMBL/GenBank/DDBJ databases">
        <authorList>
            <consortium name="Lawrence Berkeley National Laboratory"/>
            <person name="Haridas S."/>
            <person name="Hensen N."/>
            <person name="Bonometti L."/>
            <person name="Westerberg I."/>
            <person name="Brannstrom I.O."/>
            <person name="Guillou S."/>
            <person name="Cros-Aarteil S."/>
            <person name="Calhoun S."/>
            <person name="Kuo A."/>
            <person name="Mondo S."/>
            <person name="Pangilinan J."/>
            <person name="Riley R."/>
            <person name="LaButti K."/>
            <person name="Andreopoulos B."/>
            <person name="Lipzen A."/>
            <person name="Chen C."/>
            <person name="Yanf M."/>
            <person name="Daum C."/>
            <person name="Ng V."/>
            <person name="Clum A."/>
            <person name="Steindorff A."/>
            <person name="Ohm R."/>
            <person name="Martin F."/>
            <person name="Silar P."/>
            <person name="Natvig D."/>
            <person name="Lalanne C."/>
            <person name="Gautier V."/>
            <person name="Ament-velasquez S.L."/>
            <person name="Kruys A."/>
            <person name="Hutchinson M.I."/>
            <person name="Powell A.J."/>
            <person name="Barry K."/>
            <person name="Miller A.N."/>
            <person name="Grigoriev I.V."/>
            <person name="Debuchy R."/>
            <person name="Gladieux P."/>
            <person name="Thoren M.H."/>
            <person name="Johannesson H."/>
        </authorList>
    </citation>
    <scope>NUCLEOTIDE SEQUENCE</scope>
    <source>
        <strain evidence="18">CBS 232.78</strain>
    </source>
</reference>
<comment type="function">
    <text evidence="10">ATP-dependent RNA helicase involved spliceosome assembly and in nuclear splicing. Catalyzes an ATP-dependent conformational change of U2 snRNP. Bridges U1 and U2 snRNPs and enables stable U2 snRNP association with intron RNA.</text>
</comment>
<proteinExistence type="inferred from homology"/>
<evidence type="ECO:0000256" key="5">
    <source>
        <dbReference type="ARBA" id="ARBA00022801"/>
    </source>
</evidence>
<dbReference type="FunFam" id="3.40.50.300:FF:000079">
    <property type="entry name" value="probable ATP-dependent RNA helicase DDX17"/>
    <property type="match status" value="1"/>
</dbReference>
<evidence type="ECO:0000259" key="15">
    <source>
        <dbReference type="PROSITE" id="PS51192"/>
    </source>
</evidence>
<feature type="compositionally biased region" description="Basic and acidic residues" evidence="14">
    <location>
        <begin position="201"/>
        <end position="229"/>
    </location>
</feature>
<dbReference type="InterPro" id="IPR027417">
    <property type="entry name" value="P-loop_NTPase"/>
</dbReference>
<evidence type="ECO:0000313" key="19">
    <source>
        <dbReference type="Proteomes" id="UP001285441"/>
    </source>
</evidence>
<keyword evidence="7" id="KW-0067">ATP-binding</keyword>
<dbReference type="GO" id="GO:0006397">
    <property type="term" value="P:mRNA processing"/>
    <property type="evidence" value="ECO:0007669"/>
    <property type="project" value="UniProtKB-KW"/>
</dbReference>
<dbReference type="InterPro" id="IPR014001">
    <property type="entry name" value="Helicase_ATP-bd"/>
</dbReference>
<dbReference type="SUPFAM" id="SSF52540">
    <property type="entry name" value="P-loop containing nucleoside triphosphate hydrolases"/>
    <property type="match status" value="1"/>
</dbReference>
<evidence type="ECO:0000256" key="9">
    <source>
        <dbReference type="ARBA" id="ARBA00023242"/>
    </source>
</evidence>
<dbReference type="SMART" id="SM00487">
    <property type="entry name" value="DEXDc"/>
    <property type="match status" value="1"/>
</dbReference>
<feature type="short sequence motif" description="Q motif" evidence="13">
    <location>
        <begin position="574"/>
        <end position="602"/>
    </location>
</feature>
<dbReference type="PROSITE" id="PS51195">
    <property type="entry name" value="Q_MOTIF"/>
    <property type="match status" value="1"/>
</dbReference>
<feature type="region of interest" description="Disordered" evidence="14">
    <location>
        <begin position="1"/>
        <end position="283"/>
    </location>
</feature>
<dbReference type="GO" id="GO:0016787">
    <property type="term" value="F:hydrolase activity"/>
    <property type="evidence" value="ECO:0007669"/>
    <property type="project" value="UniProtKB-KW"/>
</dbReference>
<dbReference type="Gene3D" id="3.40.50.300">
    <property type="entry name" value="P-loop containing nucleotide triphosphate hydrolases"/>
    <property type="match status" value="2"/>
</dbReference>